<name>A0AA37ST95_9BACT</name>
<dbReference type="RefSeq" id="WP_235293731.1">
    <property type="nucleotide sequence ID" value="NZ_BSOH01000020.1"/>
</dbReference>
<dbReference type="AlphaFoldDB" id="A0AA37ST95"/>
<organism evidence="2 3">
    <name type="scientific">Portibacter lacus</name>
    <dbReference type="NCBI Taxonomy" id="1099794"/>
    <lineage>
        <taxon>Bacteria</taxon>
        <taxon>Pseudomonadati</taxon>
        <taxon>Bacteroidota</taxon>
        <taxon>Saprospiria</taxon>
        <taxon>Saprospirales</taxon>
        <taxon>Haliscomenobacteraceae</taxon>
        <taxon>Portibacter</taxon>
    </lineage>
</organism>
<keyword evidence="1" id="KW-0732">Signal</keyword>
<sequence>MKKYLLLLCILLSVVIQSNAQFGFGIVAGNDIYQRYTNPDGGSSGNAILNLQFGPKLWVGGESFSVSVETYANWGATSLSVVDYKGMGSIAFPLMAKLNFKGNSGFNSELTSGWSIGGGYQIARTELYGVNLSAIEQDVIRDLYPVMVGELSYGYGIGGFYVELFGRYGWDTQSKASTLNFGLSYNVNFVGFKKLKRKLERFDN</sequence>
<reference evidence="2" key="2">
    <citation type="submission" date="2023-01" db="EMBL/GenBank/DDBJ databases">
        <title>Draft genome sequence of Portibacter lacus strain NBRC 108769.</title>
        <authorList>
            <person name="Sun Q."/>
            <person name="Mori K."/>
        </authorList>
    </citation>
    <scope>NUCLEOTIDE SEQUENCE</scope>
    <source>
        <strain evidence="2">NBRC 108769</strain>
    </source>
</reference>
<dbReference type="EMBL" id="BSOH01000020">
    <property type="protein sequence ID" value="GLR18366.1"/>
    <property type="molecule type" value="Genomic_DNA"/>
</dbReference>
<feature type="chain" id="PRO_5041318323" description="Outer membrane protein beta-barrel domain-containing protein" evidence="1">
    <location>
        <begin position="21"/>
        <end position="204"/>
    </location>
</feature>
<keyword evidence="3" id="KW-1185">Reference proteome</keyword>
<feature type="signal peptide" evidence="1">
    <location>
        <begin position="1"/>
        <end position="20"/>
    </location>
</feature>
<accession>A0AA37ST95</accession>
<gene>
    <name evidence="2" type="ORF">GCM10007940_29820</name>
</gene>
<reference evidence="2" key="1">
    <citation type="journal article" date="2014" name="Int. J. Syst. Evol. Microbiol.">
        <title>Complete genome sequence of Corynebacterium casei LMG S-19264T (=DSM 44701T), isolated from a smear-ripened cheese.</title>
        <authorList>
            <consortium name="US DOE Joint Genome Institute (JGI-PGF)"/>
            <person name="Walter F."/>
            <person name="Albersmeier A."/>
            <person name="Kalinowski J."/>
            <person name="Ruckert C."/>
        </authorList>
    </citation>
    <scope>NUCLEOTIDE SEQUENCE</scope>
    <source>
        <strain evidence="2">NBRC 108769</strain>
    </source>
</reference>
<evidence type="ECO:0000256" key="1">
    <source>
        <dbReference type="SAM" id="SignalP"/>
    </source>
</evidence>
<evidence type="ECO:0000313" key="3">
    <source>
        <dbReference type="Proteomes" id="UP001156666"/>
    </source>
</evidence>
<comment type="caution">
    <text evidence="2">The sequence shown here is derived from an EMBL/GenBank/DDBJ whole genome shotgun (WGS) entry which is preliminary data.</text>
</comment>
<evidence type="ECO:0000313" key="2">
    <source>
        <dbReference type="EMBL" id="GLR18366.1"/>
    </source>
</evidence>
<proteinExistence type="predicted"/>
<evidence type="ECO:0008006" key="4">
    <source>
        <dbReference type="Google" id="ProtNLM"/>
    </source>
</evidence>
<dbReference type="Proteomes" id="UP001156666">
    <property type="component" value="Unassembled WGS sequence"/>
</dbReference>
<protein>
    <recommendedName>
        <fullName evidence="4">Outer membrane protein beta-barrel domain-containing protein</fullName>
    </recommendedName>
</protein>